<feature type="domain" description="D-isomer specific 2-hydroxyacid dehydrogenase NAD-binding" evidence="3">
    <location>
        <begin position="122"/>
        <end position="277"/>
    </location>
</feature>
<dbReference type="GO" id="GO:0051287">
    <property type="term" value="F:NAD binding"/>
    <property type="evidence" value="ECO:0007669"/>
    <property type="project" value="InterPro"/>
</dbReference>
<keyword evidence="2" id="KW-0520">NAD</keyword>
<dbReference type="AlphaFoldDB" id="A0A1G7YPZ6"/>
<dbReference type="InterPro" id="IPR006140">
    <property type="entry name" value="D-isomer_DH_NAD-bd"/>
</dbReference>
<dbReference type="PROSITE" id="PS00671">
    <property type="entry name" value="D_2_HYDROXYACID_DH_3"/>
    <property type="match status" value="1"/>
</dbReference>
<dbReference type="CDD" id="cd12164">
    <property type="entry name" value="GDH_like_2"/>
    <property type="match status" value="1"/>
</dbReference>
<dbReference type="SUPFAM" id="SSF51735">
    <property type="entry name" value="NAD(P)-binding Rossmann-fold domains"/>
    <property type="match status" value="1"/>
</dbReference>
<keyword evidence="4" id="KW-0670">Pyruvate</keyword>
<gene>
    <name evidence="4" type="ORF">SAMN04489759_11635</name>
</gene>
<dbReference type="EMBL" id="FNBP01000016">
    <property type="protein sequence ID" value="SDG98335.1"/>
    <property type="molecule type" value="Genomic_DNA"/>
</dbReference>
<evidence type="ECO:0000256" key="2">
    <source>
        <dbReference type="ARBA" id="ARBA00023027"/>
    </source>
</evidence>
<dbReference type="PANTHER" id="PTHR43333:SF1">
    <property type="entry name" value="D-ISOMER SPECIFIC 2-HYDROXYACID DEHYDROGENASE NAD-BINDING DOMAIN-CONTAINING PROTEIN"/>
    <property type="match status" value="1"/>
</dbReference>
<dbReference type="PANTHER" id="PTHR43333">
    <property type="entry name" value="2-HACID_DH_C DOMAIN-CONTAINING PROTEIN"/>
    <property type="match status" value="1"/>
</dbReference>
<evidence type="ECO:0000259" key="3">
    <source>
        <dbReference type="Pfam" id="PF02826"/>
    </source>
</evidence>
<name>A0A1G7YPZ6_9RHOB</name>
<dbReference type="Pfam" id="PF02826">
    <property type="entry name" value="2-Hacid_dh_C"/>
    <property type="match status" value="1"/>
</dbReference>
<dbReference type="STRING" id="218672.SAMN04489759_11635"/>
<proteinExistence type="predicted"/>
<dbReference type="GO" id="GO:0016616">
    <property type="term" value="F:oxidoreductase activity, acting on the CH-OH group of donors, NAD or NADP as acceptor"/>
    <property type="evidence" value="ECO:0007669"/>
    <property type="project" value="UniProtKB-ARBA"/>
</dbReference>
<organism evidence="4 5">
    <name type="scientific">Sulfitobacter delicatus</name>
    <dbReference type="NCBI Taxonomy" id="218672"/>
    <lineage>
        <taxon>Bacteria</taxon>
        <taxon>Pseudomonadati</taxon>
        <taxon>Pseudomonadota</taxon>
        <taxon>Alphaproteobacteria</taxon>
        <taxon>Rhodobacterales</taxon>
        <taxon>Roseobacteraceae</taxon>
        <taxon>Sulfitobacter</taxon>
    </lineage>
</organism>
<dbReference type="Proteomes" id="UP000199399">
    <property type="component" value="Unassembled WGS sequence"/>
</dbReference>
<dbReference type="InterPro" id="IPR036291">
    <property type="entry name" value="NAD(P)-bd_dom_sf"/>
</dbReference>
<reference evidence="5" key="1">
    <citation type="submission" date="2016-10" db="EMBL/GenBank/DDBJ databases">
        <authorList>
            <person name="Varghese N."/>
            <person name="Submissions S."/>
        </authorList>
    </citation>
    <scope>NUCLEOTIDE SEQUENCE [LARGE SCALE GENOMIC DNA]</scope>
    <source>
        <strain evidence="5">DSM 16477</strain>
    </source>
</reference>
<evidence type="ECO:0000313" key="5">
    <source>
        <dbReference type="Proteomes" id="UP000199399"/>
    </source>
</evidence>
<evidence type="ECO:0000256" key="1">
    <source>
        <dbReference type="ARBA" id="ARBA00023002"/>
    </source>
</evidence>
<protein>
    <submittedName>
        <fullName evidence="4">Glyoxylate/hydroxypyruvate reductase A</fullName>
    </submittedName>
</protein>
<keyword evidence="5" id="KW-1185">Reference proteome</keyword>
<dbReference type="OrthoDB" id="9787219at2"/>
<evidence type="ECO:0000313" key="4">
    <source>
        <dbReference type="EMBL" id="SDG98335.1"/>
    </source>
</evidence>
<dbReference type="RefSeq" id="WP_093744109.1">
    <property type="nucleotide sequence ID" value="NZ_FNBP01000016.1"/>
</dbReference>
<accession>A0A1G7YPZ6</accession>
<dbReference type="Gene3D" id="3.40.50.720">
    <property type="entry name" value="NAD(P)-binding Rossmann-like Domain"/>
    <property type="match status" value="2"/>
</dbReference>
<keyword evidence="1" id="KW-0560">Oxidoreductase</keyword>
<sequence length="312" mass="33982">MTLNILFAAKAERWTGYEQPLTDALTKALAGRNFKLATKFAPEEVDYIVYAPNSDLQDFTPYTRAKAVLNLWAGVENITGNETLKIPLTRMVDFGLTHGMVEWVTGHVLRYHLGLDIDITRQDAKWEPRSQPLARDRSVAILGLGALGQAVAEALVGLGFNVSGWSRSEKAVDGVRCLHGDAGLTEALKSAQIAVLLMPDTPATQNVINAETLAQMPKGAFIINPGRGPLINDDALLAALDSGQIAHATLDVFRVEPLPEDHPYWAHPNVTVTPHIAAATRNDTASEVIAENIRRSEAGEPLLHLVDRDRGY</sequence>
<dbReference type="InterPro" id="IPR029753">
    <property type="entry name" value="D-isomer_DH_CS"/>
</dbReference>